<evidence type="ECO:0000313" key="4">
    <source>
        <dbReference type="Proteomes" id="UP000019140"/>
    </source>
</evidence>
<sequence>MNHELRLDVEAFLYREARLLDDRKFRDWLDLLTEDVRYWMPTRHNRMREGPDEQWEVEKELDVLGFFDETKSSLALRVERF</sequence>
<dbReference type="SUPFAM" id="SSF54427">
    <property type="entry name" value="NTF2-like"/>
    <property type="match status" value="1"/>
</dbReference>
<comment type="similarity">
    <text evidence="1">Belongs to the bacterial ring-hydroxylating dioxygenase beta subunit family.</text>
</comment>
<dbReference type="EMBL" id="AZHX01001747">
    <property type="protein sequence ID" value="ETX00272.1"/>
    <property type="molecule type" value="Genomic_DNA"/>
</dbReference>
<dbReference type="Proteomes" id="UP000019140">
    <property type="component" value="Unassembled WGS sequence"/>
</dbReference>
<evidence type="ECO:0000313" key="3">
    <source>
        <dbReference type="EMBL" id="ETX00272.1"/>
    </source>
</evidence>
<keyword evidence="2" id="KW-0560">Oxidoreductase</keyword>
<dbReference type="GO" id="GO:0016491">
    <property type="term" value="F:oxidoreductase activity"/>
    <property type="evidence" value="ECO:0007669"/>
    <property type="project" value="UniProtKB-KW"/>
</dbReference>
<evidence type="ECO:0000256" key="1">
    <source>
        <dbReference type="ARBA" id="ARBA00009570"/>
    </source>
</evidence>
<dbReference type="Gene3D" id="3.10.450.50">
    <property type="match status" value="1"/>
</dbReference>
<evidence type="ECO:0008006" key="5">
    <source>
        <dbReference type="Google" id="ProtNLM"/>
    </source>
</evidence>
<comment type="caution">
    <text evidence="3">The sequence shown here is derived from an EMBL/GenBank/DDBJ whole genome shotgun (WGS) entry which is preliminary data.</text>
</comment>
<dbReference type="InterPro" id="IPR032710">
    <property type="entry name" value="NTF2-like_dom_sf"/>
</dbReference>
<protein>
    <recommendedName>
        <fullName evidence="5">3-phenylpropionate dioxygenase</fullName>
    </recommendedName>
</protein>
<dbReference type="PANTHER" id="PTHR41534:SF2">
    <property type="entry name" value="3-PHENYLPROPIONATE_CINNAMIC ACID DIOXYGENASE SUBUNIT BETA"/>
    <property type="match status" value="1"/>
</dbReference>
<dbReference type="InterPro" id="IPR000391">
    <property type="entry name" value="Rng_hydr_dOase-bsu"/>
</dbReference>
<reference evidence="3 4" key="1">
    <citation type="journal article" date="2014" name="Nature">
        <title>An environmental bacterial taxon with a large and distinct metabolic repertoire.</title>
        <authorList>
            <person name="Wilson M.C."/>
            <person name="Mori T."/>
            <person name="Ruckert C."/>
            <person name="Uria A.R."/>
            <person name="Helf M.J."/>
            <person name="Takada K."/>
            <person name="Gernert C."/>
            <person name="Steffens U.A."/>
            <person name="Heycke N."/>
            <person name="Schmitt S."/>
            <person name="Rinke C."/>
            <person name="Helfrich E.J."/>
            <person name="Brachmann A.O."/>
            <person name="Gurgui C."/>
            <person name="Wakimoto T."/>
            <person name="Kracht M."/>
            <person name="Crusemann M."/>
            <person name="Hentschel U."/>
            <person name="Abe I."/>
            <person name="Matsunaga S."/>
            <person name="Kalinowski J."/>
            <person name="Takeyama H."/>
            <person name="Piel J."/>
        </authorList>
    </citation>
    <scope>NUCLEOTIDE SEQUENCE [LARGE SCALE GENOMIC DNA]</scope>
    <source>
        <strain evidence="4">TSY2</strain>
    </source>
</reference>
<accession>W4LSA2</accession>
<feature type="non-terminal residue" evidence="3">
    <location>
        <position position="81"/>
    </location>
</feature>
<name>W4LSA2_9BACT</name>
<evidence type="ECO:0000256" key="2">
    <source>
        <dbReference type="ARBA" id="ARBA00023002"/>
    </source>
</evidence>
<dbReference type="GO" id="GO:0019380">
    <property type="term" value="P:3-phenylpropionate catabolic process"/>
    <property type="evidence" value="ECO:0007669"/>
    <property type="project" value="TreeGrafter"/>
</dbReference>
<organism evidence="3 4">
    <name type="scientific">Candidatus Entotheonella gemina</name>
    <dbReference type="NCBI Taxonomy" id="1429439"/>
    <lineage>
        <taxon>Bacteria</taxon>
        <taxon>Pseudomonadati</taxon>
        <taxon>Nitrospinota/Tectimicrobiota group</taxon>
        <taxon>Candidatus Tectimicrobiota</taxon>
        <taxon>Candidatus Entotheonellia</taxon>
        <taxon>Candidatus Entotheonellales</taxon>
        <taxon>Candidatus Entotheonellaceae</taxon>
        <taxon>Candidatus Entotheonella</taxon>
    </lineage>
</organism>
<dbReference type="HOGENOM" id="CLU_2579278_0_0_7"/>
<dbReference type="PANTHER" id="PTHR41534">
    <property type="entry name" value="BLR3401 PROTEIN"/>
    <property type="match status" value="1"/>
</dbReference>
<gene>
    <name evidence="3" type="ORF">ETSY2_39415</name>
</gene>
<dbReference type="AlphaFoldDB" id="W4LSA2"/>
<proteinExistence type="inferred from homology"/>
<keyword evidence="4" id="KW-1185">Reference proteome</keyword>
<dbReference type="Pfam" id="PF00866">
    <property type="entry name" value="Ring_hydroxyl_B"/>
    <property type="match status" value="1"/>
</dbReference>